<keyword evidence="1 4" id="KW-0808">Transferase</keyword>
<dbReference type="CDD" id="cd04301">
    <property type="entry name" value="NAT_SF"/>
    <property type="match status" value="1"/>
</dbReference>
<sequence length="130" mass="14495">MEFPFPSELTGSWRRAASDVQSYLLFDGDRPVGYGEVWVDDDEDEVELARIIVDPAVRGRGIGSALIQALLGPARDAGRSEIFLRVRPENAAAIRTYLRCGFADVPQASMDEWNVGQPIAYRWMRYGGSN</sequence>
<dbReference type="Gene3D" id="3.40.630.30">
    <property type="match status" value="1"/>
</dbReference>
<dbReference type="PANTHER" id="PTHR43877">
    <property type="entry name" value="AMINOALKYLPHOSPHONATE N-ACETYLTRANSFERASE-RELATED-RELATED"/>
    <property type="match status" value="1"/>
</dbReference>
<accession>A0A4R4Q4M1</accession>
<dbReference type="PROSITE" id="PS51186">
    <property type="entry name" value="GNAT"/>
    <property type="match status" value="1"/>
</dbReference>
<dbReference type="EMBL" id="SMKA01000051">
    <property type="protein sequence ID" value="TDC30037.1"/>
    <property type="molecule type" value="Genomic_DNA"/>
</dbReference>
<dbReference type="OrthoDB" id="3377533at2"/>
<proteinExistence type="predicted"/>
<gene>
    <name evidence="4" type="ORF">E1261_14395</name>
</gene>
<dbReference type="Pfam" id="PF00583">
    <property type="entry name" value="Acetyltransf_1"/>
    <property type="match status" value="1"/>
</dbReference>
<dbReference type="InterPro" id="IPR000182">
    <property type="entry name" value="GNAT_dom"/>
</dbReference>
<dbReference type="InterPro" id="IPR050832">
    <property type="entry name" value="Bact_Acetyltransf"/>
</dbReference>
<evidence type="ECO:0000256" key="2">
    <source>
        <dbReference type="ARBA" id="ARBA00023315"/>
    </source>
</evidence>
<dbReference type="SUPFAM" id="SSF55729">
    <property type="entry name" value="Acyl-CoA N-acyltransferases (Nat)"/>
    <property type="match status" value="1"/>
</dbReference>
<dbReference type="InterPro" id="IPR016181">
    <property type="entry name" value="Acyl_CoA_acyltransferase"/>
</dbReference>
<dbReference type="GO" id="GO:0016747">
    <property type="term" value="F:acyltransferase activity, transferring groups other than amino-acyl groups"/>
    <property type="evidence" value="ECO:0007669"/>
    <property type="project" value="InterPro"/>
</dbReference>
<name>A0A4R4Q4M1_9ACTN</name>
<dbReference type="RefSeq" id="WP_132406760.1">
    <property type="nucleotide sequence ID" value="NZ_SMKA01000051.1"/>
</dbReference>
<evidence type="ECO:0000256" key="1">
    <source>
        <dbReference type="ARBA" id="ARBA00022679"/>
    </source>
</evidence>
<evidence type="ECO:0000313" key="5">
    <source>
        <dbReference type="Proteomes" id="UP000295075"/>
    </source>
</evidence>
<evidence type="ECO:0000313" key="4">
    <source>
        <dbReference type="EMBL" id="TDC30037.1"/>
    </source>
</evidence>
<comment type="caution">
    <text evidence="4">The sequence shown here is derived from an EMBL/GenBank/DDBJ whole genome shotgun (WGS) entry which is preliminary data.</text>
</comment>
<evidence type="ECO:0000259" key="3">
    <source>
        <dbReference type="PROSITE" id="PS51186"/>
    </source>
</evidence>
<dbReference type="AlphaFoldDB" id="A0A4R4Q4M1"/>
<keyword evidence="5" id="KW-1185">Reference proteome</keyword>
<dbReference type="Proteomes" id="UP000295075">
    <property type="component" value="Unassembled WGS sequence"/>
</dbReference>
<organism evidence="4 5">
    <name type="scientific">Kribbella albertanoniae</name>
    <dbReference type="NCBI Taxonomy" id="1266829"/>
    <lineage>
        <taxon>Bacteria</taxon>
        <taxon>Bacillati</taxon>
        <taxon>Actinomycetota</taxon>
        <taxon>Actinomycetes</taxon>
        <taxon>Propionibacteriales</taxon>
        <taxon>Kribbellaceae</taxon>
        <taxon>Kribbella</taxon>
    </lineage>
</organism>
<protein>
    <submittedName>
        <fullName evidence="4">GNAT family N-acetyltransferase</fullName>
    </submittedName>
</protein>
<feature type="domain" description="N-acetyltransferase" evidence="3">
    <location>
        <begin position="1"/>
        <end position="128"/>
    </location>
</feature>
<reference evidence="4 5" key="1">
    <citation type="submission" date="2019-03" db="EMBL/GenBank/DDBJ databases">
        <title>Draft genome sequences of novel Actinobacteria.</title>
        <authorList>
            <person name="Sahin N."/>
            <person name="Ay H."/>
            <person name="Saygin H."/>
        </authorList>
    </citation>
    <scope>NUCLEOTIDE SEQUENCE [LARGE SCALE GENOMIC DNA]</scope>
    <source>
        <strain evidence="4 5">JCM 30547</strain>
    </source>
</reference>
<keyword evidence="2" id="KW-0012">Acyltransferase</keyword>